<dbReference type="SUPFAM" id="SSF51621">
    <property type="entry name" value="Phosphoenolpyruvate/pyruvate domain"/>
    <property type="match status" value="1"/>
</dbReference>
<dbReference type="GO" id="GO:0008986">
    <property type="term" value="F:pyruvate, water dikinase activity"/>
    <property type="evidence" value="ECO:0007669"/>
    <property type="project" value="UniProtKB-EC"/>
</dbReference>
<dbReference type="Proteomes" id="UP000255518">
    <property type="component" value="Unassembled WGS sequence"/>
</dbReference>
<evidence type="ECO:0000256" key="4">
    <source>
        <dbReference type="ARBA" id="ARBA00022840"/>
    </source>
</evidence>
<keyword evidence="2" id="KW-0479">Metal-binding</keyword>
<dbReference type="AlphaFoldDB" id="A0A377V3W1"/>
<evidence type="ECO:0000256" key="2">
    <source>
        <dbReference type="ARBA" id="ARBA00022723"/>
    </source>
</evidence>
<dbReference type="EMBL" id="UGKT01000001">
    <property type="protein sequence ID" value="STT04381.1"/>
    <property type="molecule type" value="Genomic_DNA"/>
</dbReference>
<organism evidence="5 6">
    <name type="scientific">Klebsiella pneumoniae</name>
    <dbReference type="NCBI Taxonomy" id="573"/>
    <lineage>
        <taxon>Bacteria</taxon>
        <taxon>Pseudomonadati</taxon>
        <taxon>Pseudomonadota</taxon>
        <taxon>Gammaproteobacteria</taxon>
        <taxon>Enterobacterales</taxon>
        <taxon>Enterobacteriaceae</taxon>
        <taxon>Klebsiella/Raoultella group</taxon>
        <taxon>Klebsiella</taxon>
        <taxon>Klebsiella pneumoniae complex</taxon>
    </lineage>
</organism>
<proteinExistence type="inferred from homology"/>
<evidence type="ECO:0000256" key="3">
    <source>
        <dbReference type="ARBA" id="ARBA00022741"/>
    </source>
</evidence>
<evidence type="ECO:0000256" key="1">
    <source>
        <dbReference type="ARBA" id="ARBA00007837"/>
    </source>
</evidence>
<dbReference type="GO" id="GO:0005524">
    <property type="term" value="F:ATP binding"/>
    <property type="evidence" value="ECO:0007669"/>
    <property type="project" value="UniProtKB-KW"/>
</dbReference>
<keyword evidence="5" id="KW-0670">Pyruvate</keyword>
<keyword evidence="3" id="KW-0547">Nucleotide-binding</keyword>
<accession>A0A377V3W1</accession>
<reference evidence="5 6" key="1">
    <citation type="submission" date="2018-06" db="EMBL/GenBank/DDBJ databases">
        <authorList>
            <consortium name="Pathogen Informatics"/>
            <person name="Doyle S."/>
        </authorList>
    </citation>
    <scope>NUCLEOTIDE SEQUENCE [LARGE SCALE GENOMIC DNA]</scope>
    <source>
        <strain evidence="5 6">NCTC13443</strain>
    </source>
</reference>
<keyword evidence="4" id="KW-0067">ATP-binding</keyword>
<dbReference type="GO" id="GO:0046872">
    <property type="term" value="F:metal ion binding"/>
    <property type="evidence" value="ECO:0007669"/>
    <property type="project" value="UniProtKB-KW"/>
</dbReference>
<keyword evidence="5" id="KW-0808">Transferase</keyword>
<evidence type="ECO:0000313" key="6">
    <source>
        <dbReference type="Proteomes" id="UP000255518"/>
    </source>
</evidence>
<protein>
    <submittedName>
        <fullName evidence="5">Phosphoenolpyruvate synthase</fullName>
        <ecNumber evidence="5">2.7.9.2</ecNumber>
    </submittedName>
</protein>
<dbReference type="InterPro" id="IPR006319">
    <property type="entry name" value="PEP_synth"/>
</dbReference>
<name>A0A377V3W1_KLEPN</name>
<dbReference type="InterPro" id="IPR015813">
    <property type="entry name" value="Pyrv/PenolPyrv_kinase-like_dom"/>
</dbReference>
<dbReference type="Gene3D" id="3.20.20.60">
    <property type="entry name" value="Phosphoenolpyruvate-binding domains"/>
    <property type="match status" value="1"/>
</dbReference>
<gene>
    <name evidence="5" type="primary">ppsA_2</name>
    <name evidence="5" type="ORF">NCTC13443_04516</name>
</gene>
<dbReference type="EC" id="2.7.9.2" evidence="5"/>
<comment type="similarity">
    <text evidence="1">Belongs to the PEP-utilizing enzyme family.</text>
</comment>
<dbReference type="PANTHER" id="PTHR43030:SF1">
    <property type="entry name" value="PHOSPHOENOLPYRUVATE SYNTHASE"/>
    <property type="match status" value="1"/>
</dbReference>
<dbReference type="InterPro" id="IPR040442">
    <property type="entry name" value="Pyrv_kinase-like_dom_sf"/>
</dbReference>
<sequence length="77" mass="8684">MKRVRNDMGLTNVEVMVPFRPYRRPGESGGRRAGASGLKRGENGLKIIMMCEIPSNALLAEQFPRVLRRLLQSVRTT</sequence>
<dbReference type="PANTHER" id="PTHR43030">
    <property type="entry name" value="PHOSPHOENOLPYRUVATE SYNTHASE"/>
    <property type="match status" value="1"/>
</dbReference>
<evidence type="ECO:0000313" key="5">
    <source>
        <dbReference type="EMBL" id="STT04381.1"/>
    </source>
</evidence>